<dbReference type="Gene3D" id="1.25.40.20">
    <property type="entry name" value="Ankyrin repeat-containing domain"/>
    <property type="match status" value="1"/>
</dbReference>
<evidence type="ECO:0000256" key="1">
    <source>
        <dbReference type="ARBA" id="ARBA00022737"/>
    </source>
</evidence>
<dbReference type="Pfam" id="PF24809">
    <property type="entry name" value="DUF7708"/>
    <property type="match status" value="1"/>
</dbReference>
<dbReference type="Gene3D" id="3.40.50.300">
    <property type="entry name" value="P-loop containing nucleotide triphosphate hydrolases"/>
    <property type="match status" value="1"/>
</dbReference>
<dbReference type="InterPro" id="IPR027417">
    <property type="entry name" value="P-loop_NTPase"/>
</dbReference>
<feature type="region of interest" description="Disordered" evidence="3">
    <location>
        <begin position="1150"/>
        <end position="1172"/>
    </location>
</feature>
<dbReference type="SUPFAM" id="SSF52540">
    <property type="entry name" value="P-loop containing nucleoside triphosphate hydrolases"/>
    <property type="match status" value="1"/>
</dbReference>
<evidence type="ECO:0000259" key="5">
    <source>
        <dbReference type="Pfam" id="PF24809"/>
    </source>
</evidence>
<feature type="domain" description="GPI inositol-deacylase winged helix" evidence="4">
    <location>
        <begin position="569"/>
        <end position="653"/>
    </location>
</feature>
<dbReference type="InterPro" id="IPR056125">
    <property type="entry name" value="DUF7708"/>
</dbReference>
<dbReference type="PANTHER" id="PTHR10039:SF14">
    <property type="entry name" value="NACHT DOMAIN-CONTAINING PROTEIN"/>
    <property type="match status" value="1"/>
</dbReference>
<keyword evidence="2" id="KW-0040">ANK repeat</keyword>
<dbReference type="SMART" id="SM00248">
    <property type="entry name" value="ANK"/>
    <property type="match status" value="1"/>
</dbReference>
<feature type="repeat" description="ANK" evidence="2">
    <location>
        <begin position="940"/>
        <end position="972"/>
    </location>
</feature>
<evidence type="ECO:0000259" key="6">
    <source>
        <dbReference type="Pfam" id="PF24883"/>
    </source>
</evidence>
<dbReference type="InterPro" id="IPR056884">
    <property type="entry name" value="NPHP3-like_N"/>
</dbReference>
<organism evidence="7 8">
    <name type="scientific">Gnomoniopsis smithogilvyi</name>
    <dbReference type="NCBI Taxonomy" id="1191159"/>
    <lineage>
        <taxon>Eukaryota</taxon>
        <taxon>Fungi</taxon>
        <taxon>Dikarya</taxon>
        <taxon>Ascomycota</taxon>
        <taxon>Pezizomycotina</taxon>
        <taxon>Sordariomycetes</taxon>
        <taxon>Sordariomycetidae</taxon>
        <taxon>Diaporthales</taxon>
        <taxon>Gnomoniaceae</taxon>
        <taxon>Gnomoniopsis</taxon>
    </lineage>
</organism>
<feature type="compositionally biased region" description="Polar residues" evidence="3">
    <location>
        <begin position="1"/>
        <end position="14"/>
    </location>
</feature>
<protein>
    <submittedName>
        <fullName evidence="7">Uncharacterized protein</fullName>
    </submittedName>
</protein>
<dbReference type="PROSITE" id="PS50297">
    <property type="entry name" value="ANK_REP_REGION"/>
    <property type="match status" value="1"/>
</dbReference>
<dbReference type="OrthoDB" id="21416at2759"/>
<evidence type="ECO:0000256" key="2">
    <source>
        <dbReference type="PROSITE-ProRule" id="PRU00023"/>
    </source>
</evidence>
<dbReference type="InterPro" id="IPR054471">
    <property type="entry name" value="GPIID_WHD"/>
</dbReference>
<dbReference type="SUPFAM" id="SSF48403">
    <property type="entry name" value="Ankyrin repeat"/>
    <property type="match status" value="1"/>
</dbReference>
<accession>A0A9W8YZG4</accession>
<dbReference type="Pfam" id="PF12796">
    <property type="entry name" value="Ank_2"/>
    <property type="match status" value="1"/>
</dbReference>
<proteinExistence type="predicted"/>
<sequence>MFGPQHSSTGSPAQSGVKPVGPNPASFERALQNFKQSLASRSPRLASQFSINTVEDIKAFCLSLQNEPGLNRRMRRIKGFIEAMDQLGHAMDVLVNVNELVCFIWGPVKFLLGAAKTHFDSFDKLLDVYEKIGEAIPGLSAYSTMLEKHPPLATVLEDYYSDILRFHEAALKVFTRSTWKKVFNAAWKTFDTEIQPILQSLTRHRELLESEKGSASLDEISKAREEIAALRETQQQELRSELLEKHRWRLLHIMEKLQATDYQQDQEMVTESRNGSDSGRWILNSTEFERWTDRSSLGHAILYIHGIPGAGKTTLVSSIIDHLIVENHKSHEDHSTLVAYSYIKHRQPGKDTHNSLLRTIMEQMVIRDPILSDHLFNELALVEGVSLRSTKNLESLIATNLTSYKRSLIIIDGLDEAAPGEAEKSLKWLLSLAKGRIDQTKTSIRILFSGQRDGLMDDLLANEPQMALESNPEHGGDILKYCVHFGTQIRQKFGRGVTPTMEEEMIARVVGKAKGMFLYARVVLENLLNQTKLSRLKQEMQPEVFPDELERAYDRVTKWILEDAPECQRQDALKIIGWIICAARPLHWREIQSIFCTDVEAGDFDYEENRLRVECKKLCGALVDVHLPHRTQTGPDDIVTIVHGTAREFLLRRHYVNLSLEHAKAATFCLQYLTSKPFLLGTDHASVVQQARKGYFGFQDYAVQHGLKHLEKYFMLETKDDSQETNRQIWESARDYLSEYSSPVPTNMFELSHGDIVNFIQELPLDDRERANNFSITYRTLDIRRHIEAIRNQDLSPEYMETFENIYGHKAVYKCPKVWCDHFTAGFGNEQDRTRHVRCHERPFRCPEAHCFAFKFGFDTRIKLNEHISKHHKPPGNELLFPKAASKRKNDSLWQAAGRGDLAAVLAILKLQPYDSQSDDQNAPISRFRTMNPKTGKGWQERDPLYLAARNGHVEICRLLLERGARLNYYGSEWSSPHPPIDIAVQNNLVDVVHLLLSWPELEVSQSSTLLQEWIEQACIHGNLDIFKVLLESPQTAGSIFRPGGHVPADSWIVSACKGKSVGIVKYLLDKGFSESVTPEALSIAEEGEQRDLSSLLQRVLNLAPFSRQRAEQLLRYKGLSMTADQFEAFQHQSPQAQQATLREISLKDPEVPESHLEDPPDILNERQKLPSSPPLQYYQERLMLLERQNKEKIMFERGKQDMRDI</sequence>
<name>A0A9W8YZG4_9PEZI</name>
<dbReference type="PROSITE" id="PS50088">
    <property type="entry name" value="ANK_REPEAT"/>
    <property type="match status" value="1"/>
</dbReference>
<keyword evidence="8" id="KW-1185">Reference proteome</keyword>
<dbReference type="Proteomes" id="UP001140453">
    <property type="component" value="Unassembled WGS sequence"/>
</dbReference>
<dbReference type="PANTHER" id="PTHR10039">
    <property type="entry name" value="AMELOGENIN"/>
    <property type="match status" value="1"/>
</dbReference>
<feature type="region of interest" description="Disordered" evidence="3">
    <location>
        <begin position="1"/>
        <end position="22"/>
    </location>
</feature>
<feature type="domain" description="Nephrocystin 3-like N-terminal" evidence="6">
    <location>
        <begin position="278"/>
        <end position="449"/>
    </location>
</feature>
<dbReference type="InterPro" id="IPR036770">
    <property type="entry name" value="Ankyrin_rpt-contain_sf"/>
</dbReference>
<dbReference type="Pfam" id="PF22939">
    <property type="entry name" value="WHD_GPIID"/>
    <property type="match status" value="1"/>
</dbReference>
<dbReference type="EMBL" id="JAPEVB010000002">
    <property type="protein sequence ID" value="KAJ4393682.1"/>
    <property type="molecule type" value="Genomic_DNA"/>
</dbReference>
<reference evidence="7" key="1">
    <citation type="submission" date="2022-10" db="EMBL/GenBank/DDBJ databases">
        <title>Tapping the CABI collections for fungal endophytes: first genome assemblies for Collariella, Neodidymelliopsis, Ascochyta clinopodiicola, Didymella pomorum, Didymosphaeria variabile, Neocosmospora piperis and Neocucurbitaria cava.</title>
        <authorList>
            <person name="Hill R."/>
        </authorList>
    </citation>
    <scope>NUCLEOTIDE SEQUENCE</scope>
    <source>
        <strain evidence="7">IMI 355082</strain>
    </source>
</reference>
<keyword evidence="1" id="KW-0677">Repeat</keyword>
<evidence type="ECO:0000259" key="4">
    <source>
        <dbReference type="Pfam" id="PF22939"/>
    </source>
</evidence>
<feature type="compositionally biased region" description="Basic and acidic residues" evidence="3">
    <location>
        <begin position="1150"/>
        <end position="1169"/>
    </location>
</feature>
<comment type="caution">
    <text evidence="7">The sequence shown here is derived from an EMBL/GenBank/DDBJ whole genome shotgun (WGS) entry which is preliminary data.</text>
</comment>
<evidence type="ECO:0000313" key="7">
    <source>
        <dbReference type="EMBL" id="KAJ4393682.1"/>
    </source>
</evidence>
<dbReference type="AlphaFoldDB" id="A0A9W8YZG4"/>
<feature type="domain" description="DUF7708" evidence="5">
    <location>
        <begin position="78"/>
        <end position="216"/>
    </location>
</feature>
<dbReference type="InterPro" id="IPR002110">
    <property type="entry name" value="Ankyrin_rpt"/>
</dbReference>
<dbReference type="Pfam" id="PF24883">
    <property type="entry name" value="NPHP3_N"/>
    <property type="match status" value="1"/>
</dbReference>
<gene>
    <name evidence="7" type="ORF">N0V93_002897</name>
</gene>
<evidence type="ECO:0000313" key="8">
    <source>
        <dbReference type="Proteomes" id="UP001140453"/>
    </source>
</evidence>
<evidence type="ECO:0000256" key="3">
    <source>
        <dbReference type="SAM" id="MobiDB-lite"/>
    </source>
</evidence>